<dbReference type="EMBL" id="KB706792">
    <property type="protein sequence ID" value="EMR65778.1"/>
    <property type="molecule type" value="Genomic_DNA"/>
</dbReference>
<feature type="compositionally biased region" description="Low complexity" evidence="1">
    <location>
        <begin position="28"/>
        <end position="43"/>
    </location>
</feature>
<dbReference type="HOGENOM" id="CLU_2026729_0_0_1"/>
<feature type="compositionally biased region" description="Basic and acidic residues" evidence="1">
    <location>
        <begin position="68"/>
        <end position="78"/>
    </location>
</feature>
<dbReference type="AlphaFoldDB" id="M7SMX3"/>
<proteinExistence type="predicted"/>
<evidence type="ECO:0000313" key="2">
    <source>
        <dbReference type="EMBL" id="EMR65778.1"/>
    </source>
</evidence>
<gene>
    <name evidence="2" type="ORF">UCREL1_7243</name>
</gene>
<protein>
    <submittedName>
        <fullName evidence="2">Uncharacterized protein</fullName>
    </submittedName>
</protein>
<dbReference type="KEGG" id="ela:UCREL1_7243"/>
<dbReference type="Proteomes" id="UP000012174">
    <property type="component" value="Unassembled WGS sequence"/>
</dbReference>
<name>M7SMX3_EUTLA</name>
<sequence>MSSSNIAPTPLTSAPTPTVLPPHGRPAGSGSSSNNSSSEASGSQAHMQVQMHRNYERLKTRNQQAQRDNAEFREANRENRADLDRVDAIVEEMLALDELDVSVFERLSQVSEILSCVRGRMR</sequence>
<keyword evidence="3" id="KW-1185">Reference proteome</keyword>
<reference evidence="3" key="1">
    <citation type="journal article" date="2013" name="Genome Announc.">
        <title>Draft genome sequence of the grapevine dieback fungus Eutypa lata UCR-EL1.</title>
        <authorList>
            <person name="Blanco-Ulate B."/>
            <person name="Rolshausen P.E."/>
            <person name="Cantu D."/>
        </authorList>
    </citation>
    <scope>NUCLEOTIDE SEQUENCE [LARGE SCALE GENOMIC DNA]</scope>
    <source>
        <strain evidence="3">UCR-EL1</strain>
    </source>
</reference>
<evidence type="ECO:0000313" key="3">
    <source>
        <dbReference type="Proteomes" id="UP000012174"/>
    </source>
</evidence>
<organism evidence="2 3">
    <name type="scientific">Eutypa lata (strain UCR-EL1)</name>
    <name type="common">Grapevine dieback disease fungus</name>
    <name type="synonym">Eutypa armeniacae</name>
    <dbReference type="NCBI Taxonomy" id="1287681"/>
    <lineage>
        <taxon>Eukaryota</taxon>
        <taxon>Fungi</taxon>
        <taxon>Dikarya</taxon>
        <taxon>Ascomycota</taxon>
        <taxon>Pezizomycotina</taxon>
        <taxon>Sordariomycetes</taxon>
        <taxon>Xylariomycetidae</taxon>
        <taxon>Xylariales</taxon>
        <taxon>Diatrypaceae</taxon>
        <taxon>Eutypa</taxon>
    </lineage>
</organism>
<accession>M7SMX3</accession>
<dbReference type="STRING" id="1287681.M7SMX3"/>
<evidence type="ECO:0000256" key="1">
    <source>
        <dbReference type="SAM" id="MobiDB-lite"/>
    </source>
</evidence>
<feature type="compositionally biased region" description="Low complexity" evidence="1">
    <location>
        <begin position="7"/>
        <end position="17"/>
    </location>
</feature>
<feature type="region of interest" description="Disordered" evidence="1">
    <location>
        <begin position="1"/>
        <end position="78"/>
    </location>
</feature>
<dbReference type="OrthoDB" id="5100807at2759"/>